<reference evidence="9 10" key="1">
    <citation type="submission" date="2018-07" db="EMBL/GenBank/DDBJ databases">
        <title>GABA Modulating Bacteria of the Human Gut Microbiota.</title>
        <authorList>
            <person name="Strandwitz P."/>
            <person name="Kim K.H."/>
            <person name="Terekhova D."/>
            <person name="Liu J.K."/>
            <person name="Sharma A."/>
            <person name="Levering J."/>
            <person name="Mcdonald D."/>
            <person name="Dietrich D."/>
            <person name="Ramadhar T.R."/>
            <person name="Lekbua A."/>
            <person name="Mroue N."/>
            <person name="Liston C."/>
            <person name="Stewart E.J."/>
            <person name="Dubin M.J."/>
            <person name="Zengler K."/>
            <person name="Knight R."/>
            <person name="Gilbert J.A."/>
            <person name="Clardy J."/>
            <person name="Lewis K."/>
        </authorList>
    </citation>
    <scope>NUCLEOTIDE SEQUENCE [LARGE SCALE GENOMIC DNA]</scope>
    <source>
        <strain evidence="9 10">KLE1738</strain>
    </source>
</reference>
<comment type="caution">
    <text evidence="9">The sequence shown here is derived from an EMBL/GenBank/DDBJ whole genome shotgun (WGS) entry which is preliminary data.</text>
</comment>
<evidence type="ECO:0000256" key="7">
    <source>
        <dbReference type="HAMAP-Rule" id="MF_00412"/>
    </source>
</evidence>
<keyword evidence="5 7" id="KW-0560">Oxidoreductase</keyword>
<gene>
    <name evidence="7" type="primary">proA</name>
    <name evidence="9" type="ORF">DV520_09800</name>
</gene>
<dbReference type="HAMAP" id="MF_00412">
    <property type="entry name" value="ProA"/>
    <property type="match status" value="1"/>
</dbReference>
<dbReference type="EMBL" id="QQRQ01000020">
    <property type="protein sequence ID" value="RFT05991.1"/>
    <property type="molecule type" value="Genomic_DNA"/>
</dbReference>
<name>A0A3E2B1Y4_9FIRM</name>
<keyword evidence="7" id="KW-0963">Cytoplasm</keyword>
<feature type="domain" description="Aldehyde dehydrogenase" evidence="8">
    <location>
        <begin position="32"/>
        <end position="302"/>
    </location>
</feature>
<dbReference type="EC" id="1.2.1.41" evidence="7"/>
<evidence type="ECO:0000256" key="6">
    <source>
        <dbReference type="ARBA" id="ARBA00049024"/>
    </source>
</evidence>
<evidence type="ECO:0000256" key="3">
    <source>
        <dbReference type="ARBA" id="ARBA00022650"/>
    </source>
</evidence>
<comment type="catalytic activity">
    <reaction evidence="6 7">
        <text>L-glutamate 5-semialdehyde + phosphate + NADP(+) = L-glutamyl 5-phosphate + NADPH + H(+)</text>
        <dbReference type="Rhea" id="RHEA:19541"/>
        <dbReference type="ChEBI" id="CHEBI:15378"/>
        <dbReference type="ChEBI" id="CHEBI:43474"/>
        <dbReference type="ChEBI" id="CHEBI:57783"/>
        <dbReference type="ChEBI" id="CHEBI:58066"/>
        <dbReference type="ChEBI" id="CHEBI:58274"/>
        <dbReference type="ChEBI" id="CHEBI:58349"/>
        <dbReference type="EC" id="1.2.1.41"/>
    </reaction>
</comment>
<dbReference type="PANTHER" id="PTHR11063:SF8">
    <property type="entry name" value="DELTA-1-PYRROLINE-5-CARBOXYLATE SYNTHASE"/>
    <property type="match status" value="1"/>
</dbReference>
<dbReference type="NCBIfam" id="TIGR00407">
    <property type="entry name" value="proA"/>
    <property type="match status" value="1"/>
</dbReference>
<dbReference type="InterPro" id="IPR016163">
    <property type="entry name" value="Ald_DH_C"/>
</dbReference>
<dbReference type="OrthoDB" id="9809970at2"/>
<protein>
    <recommendedName>
        <fullName evidence="7">Gamma-glutamyl phosphate reductase</fullName>
        <shortName evidence="7">GPR</shortName>
        <ecNumber evidence="7">1.2.1.41</ecNumber>
    </recommendedName>
    <alternativeName>
        <fullName evidence="7">Glutamate-5-semialdehyde dehydrogenase</fullName>
    </alternativeName>
    <alternativeName>
        <fullName evidence="7">Glutamyl-gamma-semialdehyde dehydrogenase</fullName>
        <shortName evidence="7">GSA dehydrogenase</shortName>
    </alternativeName>
</protein>
<dbReference type="InterPro" id="IPR020593">
    <property type="entry name" value="G-glutamylP_reductase_CS"/>
</dbReference>
<dbReference type="FunFam" id="3.40.309.10:FF:000006">
    <property type="entry name" value="Gamma-glutamyl phosphate reductase"/>
    <property type="match status" value="1"/>
</dbReference>
<dbReference type="Proteomes" id="UP000260649">
    <property type="component" value="Unassembled WGS sequence"/>
</dbReference>
<keyword evidence="3 7" id="KW-0641">Proline biosynthesis</keyword>
<dbReference type="PANTHER" id="PTHR11063">
    <property type="entry name" value="GLUTAMATE SEMIALDEHYDE DEHYDROGENASE"/>
    <property type="match status" value="1"/>
</dbReference>
<comment type="pathway">
    <text evidence="1 7">Amino-acid biosynthesis; L-proline biosynthesis; L-glutamate 5-semialdehyde from L-glutamate: step 2/2.</text>
</comment>
<dbReference type="AlphaFoldDB" id="A0A3E2B1Y4"/>
<dbReference type="InterPro" id="IPR016161">
    <property type="entry name" value="Ald_DH/histidinol_DH"/>
</dbReference>
<dbReference type="GO" id="GO:0004350">
    <property type="term" value="F:glutamate-5-semialdehyde dehydrogenase activity"/>
    <property type="evidence" value="ECO:0007669"/>
    <property type="project" value="UniProtKB-UniRule"/>
</dbReference>
<evidence type="ECO:0000313" key="10">
    <source>
        <dbReference type="Proteomes" id="UP000260649"/>
    </source>
</evidence>
<dbReference type="Gene3D" id="3.40.309.10">
    <property type="entry name" value="Aldehyde Dehydrogenase, Chain A, domain 2"/>
    <property type="match status" value="1"/>
</dbReference>
<dbReference type="InterPro" id="IPR012134">
    <property type="entry name" value="Glu-5-SA_DH"/>
</dbReference>
<dbReference type="CDD" id="cd07079">
    <property type="entry name" value="ALDH_F18-19_ProA-GPR"/>
    <property type="match status" value="1"/>
</dbReference>
<organism evidence="9 10">
    <name type="scientific">Evtepia gabavorous</name>
    <dbReference type="NCBI Taxonomy" id="2211183"/>
    <lineage>
        <taxon>Bacteria</taxon>
        <taxon>Bacillati</taxon>
        <taxon>Bacillota</taxon>
        <taxon>Clostridia</taxon>
        <taxon>Eubacteriales</taxon>
        <taxon>Evtepia</taxon>
    </lineage>
</organism>
<evidence type="ECO:0000256" key="4">
    <source>
        <dbReference type="ARBA" id="ARBA00022857"/>
    </source>
</evidence>
<evidence type="ECO:0000256" key="1">
    <source>
        <dbReference type="ARBA" id="ARBA00004985"/>
    </source>
</evidence>
<dbReference type="PROSITE" id="PS01223">
    <property type="entry name" value="PROA"/>
    <property type="match status" value="1"/>
</dbReference>
<dbReference type="NCBIfam" id="NF001221">
    <property type="entry name" value="PRK00197.1"/>
    <property type="match status" value="1"/>
</dbReference>
<dbReference type="InterPro" id="IPR016162">
    <property type="entry name" value="Ald_DH_N"/>
</dbReference>
<comment type="function">
    <text evidence="7">Catalyzes the NADPH-dependent reduction of L-glutamate 5-phosphate into L-glutamate 5-semialdehyde and phosphate. The product spontaneously undergoes cyclization to form 1-pyrroline-5-carboxylate.</text>
</comment>
<proteinExistence type="inferred from homology"/>
<dbReference type="GO" id="GO:0050661">
    <property type="term" value="F:NADP binding"/>
    <property type="evidence" value="ECO:0007669"/>
    <property type="project" value="InterPro"/>
</dbReference>
<evidence type="ECO:0000256" key="2">
    <source>
        <dbReference type="ARBA" id="ARBA00022605"/>
    </source>
</evidence>
<keyword evidence="4 7" id="KW-0521">NADP</keyword>
<keyword evidence="2 7" id="KW-0028">Amino-acid biosynthesis</keyword>
<evidence type="ECO:0000313" key="9">
    <source>
        <dbReference type="EMBL" id="RFT05991.1"/>
    </source>
</evidence>
<keyword evidence="10" id="KW-1185">Reference proteome</keyword>
<dbReference type="InterPro" id="IPR015590">
    <property type="entry name" value="Aldehyde_DH_dom"/>
</dbReference>
<dbReference type="UniPathway" id="UPA00098">
    <property type="reaction ID" value="UER00360"/>
</dbReference>
<sequence length="444" mass="47141">MPCYPPPAFSGHEFSASAAADPTELTITRPLLEEALAAKPALAALSTEEKKAVLLSMADALEADTPAILAANALDLAAAQDTISPVMQDRLRLTQGRIADMAAGVRAVAALPDPVGRTLASHTLPNGLQVNKASVPLGVIAIIYESRPNVTSDAASLTFQAGSVCVLRGGKESIHSNTAIVSALHKALTQHHLPTALVSLVTDTTRASANELMQAVGYIDLLIPRGGASLIQTCVNQAKVPCIQTGTGICHIYVDGDADLQKALSVVENAKTSRPSVCNAAEVCLVHRDIAPDFLPQLWDRLVVRRREAGQPPVELRLDPKAMEVLGRGIPAGYDDFDTEFLDYILAVRVVDSVEEAIAHINCHSTGHSEAILTQTRAHADLFTRLVDSAAVYVNASTRFTDGGQFGLGCEMGISTQKLHARGPMGLEELTSYKYVIHGDGQIR</sequence>
<accession>A0A3E2B1Y4</accession>
<dbReference type="GO" id="GO:0055129">
    <property type="term" value="P:L-proline biosynthetic process"/>
    <property type="evidence" value="ECO:0007669"/>
    <property type="project" value="UniProtKB-UniRule"/>
</dbReference>
<comment type="subcellular location">
    <subcellularLocation>
        <location evidence="7">Cytoplasm</location>
    </subcellularLocation>
</comment>
<evidence type="ECO:0000256" key="5">
    <source>
        <dbReference type="ARBA" id="ARBA00023002"/>
    </source>
</evidence>
<dbReference type="InterPro" id="IPR000965">
    <property type="entry name" value="GPR_dom"/>
</dbReference>
<dbReference type="Gene3D" id="3.40.605.10">
    <property type="entry name" value="Aldehyde Dehydrogenase, Chain A, domain 1"/>
    <property type="match status" value="1"/>
</dbReference>
<dbReference type="PIRSF" id="PIRSF000151">
    <property type="entry name" value="GPR"/>
    <property type="match status" value="1"/>
</dbReference>
<comment type="similarity">
    <text evidence="7">Belongs to the gamma-glutamyl phosphate reductase family.</text>
</comment>
<dbReference type="Pfam" id="PF00171">
    <property type="entry name" value="Aldedh"/>
    <property type="match status" value="1"/>
</dbReference>
<evidence type="ECO:0000259" key="8">
    <source>
        <dbReference type="Pfam" id="PF00171"/>
    </source>
</evidence>
<dbReference type="GO" id="GO:0005737">
    <property type="term" value="C:cytoplasm"/>
    <property type="evidence" value="ECO:0007669"/>
    <property type="project" value="UniProtKB-SubCell"/>
</dbReference>
<dbReference type="SUPFAM" id="SSF53720">
    <property type="entry name" value="ALDH-like"/>
    <property type="match status" value="1"/>
</dbReference>